<keyword evidence="5 14" id="KW-0812">Transmembrane</keyword>
<evidence type="ECO:0000256" key="6">
    <source>
        <dbReference type="ARBA" id="ARBA00022837"/>
    </source>
</evidence>
<feature type="transmembrane region" description="Helical" evidence="14">
    <location>
        <begin position="155"/>
        <end position="175"/>
    </location>
</feature>
<dbReference type="EMBL" id="CAXAMM010035136">
    <property type="protein sequence ID" value="CAK9073876.1"/>
    <property type="molecule type" value="Genomic_DNA"/>
</dbReference>
<feature type="transmembrane region" description="Helical" evidence="14">
    <location>
        <begin position="218"/>
        <end position="239"/>
    </location>
</feature>
<evidence type="ECO:0000256" key="3">
    <source>
        <dbReference type="ARBA" id="ARBA00022568"/>
    </source>
</evidence>
<sequence length="591" mass="66609">MSGTPAKVQHKVSFHDDLDDLEESQSKPKLQQKVSFHAGLEEDSNDREDLSSPASSPSATSPCHEEEDNVSDESAEEAPIKKKRSLRSTNTAGSIASGPGPPRLYKPPTWMRRLLTSKLFLSTNALIILLNMVWTGFLANSYVDIEVNEHADGTAFFVIESLFTGVFLAELIIRMIYFASIRFWHDLWLCFDLVVIGCPAVEIWILRPLGWNEGTFTITVMNIFRVFRVGRGVAALANIKWFRPMYLAAVGFKHSMNSLMVVFIYLASLTFTVAVVLCHLLGPSNPKFSDLPELVRGRFRSVERSVLSVIECLLGGIEWGPDLVDLLLFNQDTVFAGMVLLTFLVLGSLLWLNTVSGIFMQQVDRSFELTNMTQFGDKEYQAATRELLREFMEDLYEMDHDGTQSLSWREISLVVTHHMEVLSDLGIRMPEAKRIFGELNMNSAGYVSIPMFLNRVQDNMRYKTVETLIFENQQYRLLHLMGKLAKLDKKSSKKVTDQLRLMSASMEEVQSHEPMQQAVQRRLARQRQRVSGESLQMEMSGTMMNDELSKTSVSAPHLPSHQAVTALSGSLELWFSLATLPSPSDDTSIGP</sequence>
<feature type="transmembrane region" description="Helical" evidence="14">
    <location>
        <begin position="333"/>
        <end position="352"/>
    </location>
</feature>
<comment type="subcellular location">
    <subcellularLocation>
        <location evidence="1">Membrane</location>
        <topology evidence="1">Multi-pass membrane protein</topology>
    </subcellularLocation>
</comment>
<dbReference type="InterPro" id="IPR011992">
    <property type="entry name" value="EF-hand-dom_pair"/>
</dbReference>
<evidence type="ECO:0000313" key="17">
    <source>
        <dbReference type="Proteomes" id="UP001642464"/>
    </source>
</evidence>
<proteinExistence type="predicted"/>
<keyword evidence="11" id="KW-0325">Glycoprotein</keyword>
<evidence type="ECO:0000256" key="9">
    <source>
        <dbReference type="ARBA" id="ARBA00023065"/>
    </source>
</evidence>
<name>A0ABP0PDP5_9DINO</name>
<feature type="compositionally biased region" description="Acidic residues" evidence="13">
    <location>
        <begin position="65"/>
        <end position="76"/>
    </location>
</feature>
<evidence type="ECO:0000259" key="15">
    <source>
        <dbReference type="Pfam" id="PF00520"/>
    </source>
</evidence>
<keyword evidence="12" id="KW-0407">Ion channel</keyword>
<comment type="caution">
    <text evidence="16">The sequence shown here is derived from an EMBL/GenBank/DDBJ whole genome shotgun (WGS) entry which is preliminary data.</text>
</comment>
<evidence type="ECO:0000256" key="11">
    <source>
        <dbReference type="ARBA" id="ARBA00023180"/>
    </source>
</evidence>
<evidence type="ECO:0000256" key="10">
    <source>
        <dbReference type="ARBA" id="ARBA00023136"/>
    </source>
</evidence>
<evidence type="ECO:0000256" key="1">
    <source>
        <dbReference type="ARBA" id="ARBA00004141"/>
    </source>
</evidence>
<dbReference type="Pfam" id="PF00520">
    <property type="entry name" value="Ion_trans"/>
    <property type="match status" value="1"/>
</dbReference>
<evidence type="ECO:0000256" key="14">
    <source>
        <dbReference type="SAM" id="Phobius"/>
    </source>
</evidence>
<evidence type="ECO:0000313" key="16">
    <source>
        <dbReference type="EMBL" id="CAK9073876.1"/>
    </source>
</evidence>
<dbReference type="InterPro" id="IPR027359">
    <property type="entry name" value="Volt_channel_dom_sf"/>
</dbReference>
<feature type="compositionally biased region" description="Low complexity" evidence="13">
    <location>
        <begin position="51"/>
        <end position="62"/>
    </location>
</feature>
<dbReference type="Gene3D" id="1.10.287.70">
    <property type="match status" value="1"/>
</dbReference>
<keyword evidence="6" id="KW-0106">Calcium</keyword>
<evidence type="ECO:0000256" key="4">
    <source>
        <dbReference type="ARBA" id="ARBA00022673"/>
    </source>
</evidence>
<dbReference type="InterPro" id="IPR018247">
    <property type="entry name" value="EF_Hand_1_Ca_BS"/>
</dbReference>
<reference evidence="16 17" key="1">
    <citation type="submission" date="2024-02" db="EMBL/GenBank/DDBJ databases">
        <authorList>
            <person name="Chen Y."/>
            <person name="Shah S."/>
            <person name="Dougan E. K."/>
            <person name="Thang M."/>
            <person name="Chan C."/>
        </authorList>
    </citation>
    <scope>NUCLEOTIDE SEQUENCE [LARGE SCALE GENOMIC DNA]</scope>
</reference>
<accession>A0ABP0PDP5</accession>
<feature type="transmembrane region" description="Helical" evidence="14">
    <location>
        <begin position="187"/>
        <end position="206"/>
    </location>
</feature>
<dbReference type="Proteomes" id="UP001642464">
    <property type="component" value="Unassembled WGS sequence"/>
</dbReference>
<gene>
    <name evidence="16" type="ORF">SCF082_LOCUS36072</name>
</gene>
<keyword evidence="17" id="KW-1185">Reference proteome</keyword>
<dbReference type="InterPro" id="IPR050599">
    <property type="entry name" value="VDCC_alpha-1_subunit"/>
</dbReference>
<evidence type="ECO:0000256" key="8">
    <source>
        <dbReference type="ARBA" id="ARBA00022989"/>
    </source>
</evidence>
<protein>
    <submittedName>
        <fullName evidence="16">L type</fullName>
    </submittedName>
</protein>
<keyword evidence="9" id="KW-0406">Ion transport</keyword>
<dbReference type="Gene3D" id="1.20.120.350">
    <property type="entry name" value="Voltage-gated potassium channels. Chain C"/>
    <property type="match status" value="1"/>
</dbReference>
<dbReference type="PROSITE" id="PS00018">
    <property type="entry name" value="EF_HAND_1"/>
    <property type="match status" value="1"/>
</dbReference>
<evidence type="ECO:0000256" key="7">
    <source>
        <dbReference type="ARBA" id="ARBA00022882"/>
    </source>
</evidence>
<dbReference type="InterPro" id="IPR005821">
    <property type="entry name" value="Ion_trans_dom"/>
</dbReference>
<keyword evidence="7" id="KW-0851">Voltage-gated channel</keyword>
<dbReference type="PANTHER" id="PTHR45628:SF7">
    <property type="entry name" value="VOLTAGE-DEPENDENT CALCIUM CHANNEL TYPE A SUBUNIT ALPHA-1"/>
    <property type="match status" value="1"/>
</dbReference>
<dbReference type="PANTHER" id="PTHR45628">
    <property type="entry name" value="VOLTAGE-DEPENDENT CALCIUM CHANNEL TYPE A SUBUNIT ALPHA-1"/>
    <property type="match status" value="1"/>
</dbReference>
<organism evidence="16 17">
    <name type="scientific">Durusdinium trenchii</name>
    <dbReference type="NCBI Taxonomy" id="1381693"/>
    <lineage>
        <taxon>Eukaryota</taxon>
        <taxon>Sar</taxon>
        <taxon>Alveolata</taxon>
        <taxon>Dinophyceae</taxon>
        <taxon>Suessiales</taxon>
        <taxon>Symbiodiniaceae</taxon>
        <taxon>Durusdinium</taxon>
    </lineage>
</organism>
<keyword evidence="4" id="KW-0107">Calcium channel</keyword>
<feature type="transmembrane region" description="Helical" evidence="14">
    <location>
        <begin position="119"/>
        <end position="143"/>
    </location>
</feature>
<keyword evidence="10 14" id="KW-0472">Membrane</keyword>
<feature type="transmembrane region" description="Helical" evidence="14">
    <location>
        <begin position="259"/>
        <end position="282"/>
    </location>
</feature>
<dbReference type="SUPFAM" id="SSF47473">
    <property type="entry name" value="EF-hand"/>
    <property type="match status" value="1"/>
</dbReference>
<evidence type="ECO:0000256" key="12">
    <source>
        <dbReference type="ARBA" id="ARBA00023303"/>
    </source>
</evidence>
<feature type="domain" description="Ion transport" evidence="15">
    <location>
        <begin position="125"/>
        <end position="363"/>
    </location>
</feature>
<keyword evidence="2" id="KW-0813">Transport</keyword>
<keyword evidence="3" id="KW-0109">Calcium transport</keyword>
<evidence type="ECO:0000256" key="2">
    <source>
        <dbReference type="ARBA" id="ARBA00022448"/>
    </source>
</evidence>
<feature type="region of interest" description="Disordered" evidence="13">
    <location>
        <begin position="1"/>
        <end position="104"/>
    </location>
</feature>
<keyword evidence="8 14" id="KW-1133">Transmembrane helix</keyword>
<evidence type="ECO:0000256" key="13">
    <source>
        <dbReference type="SAM" id="MobiDB-lite"/>
    </source>
</evidence>
<evidence type="ECO:0000256" key="5">
    <source>
        <dbReference type="ARBA" id="ARBA00022692"/>
    </source>
</evidence>